<keyword evidence="1" id="KW-1133">Transmembrane helix</keyword>
<dbReference type="OrthoDB" id="7865775at2"/>
<accession>A0A0T5NZ11</accession>
<evidence type="ECO:0000313" key="2">
    <source>
        <dbReference type="EMBL" id="KRS14121.1"/>
    </source>
</evidence>
<dbReference type="Proteomes" id="UP000051295">
    <property type="component" value="Unassembled WGS sequence"/>
</dbReference>
<proteinExistence type="predicted"/>
<organism evidence="2 3">
    <name type="scientific">Roseovarius atlanticus</name>
    <dbReference type="NCBI Taxonomy" id="1641875"/>
    <lineage>
        <taxon>Bacteria</taxon>
        <taxon>Pseudomonadati</taxon>
        <taxon>Pseudomonadota</taxon>
        <taxon>Alphaproteobacteria</taxon>
        <taxon>Rhodobacterales</taxon>
        <taxon>Roseobacteraceae</taxon>
        <taxon>Roseovarius</taxon>
    </lineage>
</organism>
<sequence length="112" mass="11626">MAGGFVLMGGWAVWANSAYPMPAPVKAGLIQGALSACITLLLKTVIERLLPHLSGIPALILPPLACAVLSITLLSLAHLAAGTPKVITTLALPVTVATSYAALYNFRLRHAQ</sequence>
<comment type="caution">
    <text evidence="2">The sequence shown here is derived from an EMBL/GenBank/DDBJ whole genome shotgun (WGS) entry which is preliminary data.</text>
</comment>
<dbReference type="AlphaFoldDB" id="A0A0T5NZ11"/>
<feature type="transmembrane region" description="Helical" evidence="1">
    <location>
        <begin position="58"/>
        <end position="80"/>
    </location>
</feature>
<evidence type="ECO:0000256" key="1">
    <source>
        <dbReference type="SAM" id="Phobius"/>
    </source>
</evidence>
<dbReference type="STRING" id="1641875.XM53_05620"/>
<keyword evidence="1" id="KW-0812">Transmembrane</keyword>
<feature type="transmembrane region" description="Helical" evidence="1">
    <location>
        <begin position="86"/>
        <end position="106"/>
    </location>
</feature>
<evidence type="ECO:0000313" key="3">
    <source>
        <dbReference type="Proteomes" id="UP000051295"/>
    </source>
</evidence>
<keyword evidence="1" id="KW-0472">Membrane</keyword>
<keyword evidence="3" id="KW-1185">Reference proteome</keyword>
<protein>
    <submittedName>
        <fullName evidence="2">Uncharacterized protein</fullName>
    </submittedName>
</protein>
<feature type="transmembrane region" description="Helical" evidence="1">
    <location>
        <begin position="28"/>
        <end position="46"/>
    </location>
</feature>
<dbReference type="EMBL" id="LAXJ01000003">
    <property type="protein sequence ID" value="KRS14121.1"/>
    <property type="molecule type" value="Genomic_DNA"/>
</dbReference>
<name>A0A0T5NZ11_9RHOB</name>
<gene>
    <name evidence="2" type="ORF">XM53_05620</name>
</gene>
<dbReference type="PATRIC" id="fig|1641875.4.peg.3150"/>
<reference evidence="2 3" key="1">
    <citation type="submission" date="2015-04" db="EMBL/GenBank/DDBJ databases">
        <title>The draft genome sequence of Roseovarius sp.R12b.</title>
        <authorList>
            <person name="Li G."/>
            <person name="Lai Q."/>
            <person name="Shao Z."/>
            <person name="Yan P."/>
        </authorList>
    </citation>
    <scope>NUCLEOTIDE SEQUENCE [LARGE SCALE GENOMIC DNA]</scope>
    <source>
        <strain evidence="2 3">R12B</strain>
    </source>
</reference>